<organism evidence="3 4">
    <name type="scientific">Rhizoctonia solani</name>
    <dbReference type="NCBI Taxonomy" id="456999"/>
    <lineage>
        <taxon>Eukaryota</taxon>
        <taxon>Fungi</taxon>
        <taxon>Dikarya</taxon>
        <taxon>Basidiomycota</taxon>
        <taxon>Agaricomycotina</taxon>
        <taxon>Agaricomycetes</taxon>
        <taxon>Cantharellales</taxon>
        <taxon>Ceratobasidiaceae</taxon>
        <taxon>Rhizoctonia</taxon>
    </lineage>
</organism>
<dbReference type="EMBL" id="CAJNJQ010000428">
    <property type="protein sequence ID" value="CAE7077727.1"/>
    <property type="molecule type" value="Genomic_DNA"/>
</dbReference>
<proteinExistence type="predicted"/>
<reference evidence="3" key="1">
    <citation type="submission" date="2021-01" db="EMBL/GenBank/DDBJ databases">
        <authorList>
            <person name="Kaushik A."/>
        </authorList>
    </citation>
    <scope>NUCLEOTIDE SEQUENCE</scope>
    <source>
        <strain evidence="3">AG5</strain>
    </source>
</reference>
<comment type="caution">
    <text evidence="3">The sequence shown here is derived from an EMBL/GenBank/DDBJ whole genome shotgun (WGS) entry which is preliminary data.</text>
</comment>
<keyword evidence="1" id="KW-0175">Coiled coil</keyword>
<sequence>MKLKAIINVKKSQQRIQKFRLRTIQVDSKDPLGHLPKLGTLERFGKVQHCWTLCIRNGVRAGGPANTAIVVFTSPDSVKRAFESFHNDESFWKTDSIAARPLTETGDINSAFITNVISLHVRAKAMLNGKPFDHDSSQPISMHKKRSSLETSEPMAKRPRTQGSNQAIVVGGQTEFEPQTSPAPQTPEWMRGRIAQLEAELDSAKAARDMATSEQEVIATANQAERAARREAMAQKSAAESSLSRKEVEQDRLRAELEFVTSQQSALLRDVEILRGQLATAENRLNLAQSSSDEFAKSSDRIKALETELGEVQDRAHKLQLYKSRMEEQNTNSDNTGVDDMRGKIKILKSEIKQMKSDLASAHEQLESTQRALDSRMRKCSSTRAKYESTKAKLGVYKARLENERIIMEKLKETLTPAAYKSLGVIHETLGAFLSTMDLSPVGDEGCAGPKEEVE</sequence>
<dbReference type="SUPFAM" id="SSF57997">
    <property type="entry name" value="Tropomyosin"/>
    <property type="match status" value="1"/>
</dbReference>
<name>A0A8H3HVG2_9AGAM</name>
<evidence type="ECO:0000256" key="1">
    <source>
        <dbReference type="SAM" id="Coils"/>
    </source>
</evidence>
<feature type="region of interest" description="Disordered" evidence="2">
    <location>
        <begin position="130"/>
        <end position="165"/>
    </location>
</feature>
<accession>A0A8H3HVG2</accession>
<dbReference type="Proteomes" id="UP000663827">
    <property type="component" value="Unassembled WGS sequence"/>
</dbReference>
<evidence type="ECO:0000313" key="3">
    <source>
        <dbReference type="EMBL" id="CAE7077727.1"/>
    </source>
</evidence>
<evidence type="ECO:0000256" key="2">
    <source>
        <dbReference type="SAM" id="MobiDB-lite"/>
    </source>
</evidence>
<dbReference type="AlphaFoldDB" id="A0A8H3HVG2"/>
<gene>
    <name evidence="3" type="ORF">RDB_LOCUS21325</name>
</gene>
<dbReference type="Gene3D" id="1.10.287.1490">
    <property type="match status" value="1"/>
</dbReference>
<protein>
    <recommendedName>
        <fullName evidence="5">RRM domain-containing protein</fullName>
    </recommendedName>
</protein>
<evidence type="ECO:0000313" key="4">
    <source>
        <dbReference type="Proteomes" id="UP000663827"/>
    </source>
</evidence>
<dbReference type="CDD" id="cd00590">
    <property type="entry name" value="RRM_SF"/>
    <property type="match status" value="1"/>
</dbReference>
<feature type="coiled-coil region" evidence="1">
    <location>
        <begin position="243"/>
        <end position="372"/>
    </location>
</feature>
<evidence type="ECO:0008006" key="5">
    <source>
        <dbReference type="Google" id="ProtNLM"/>
    </source>
</evidence>